<proteinExistence type="predicted"/>
<dbReference type="PANTHER" id="PTHR43394">
    <property type="entry name" value="ATP-DEPENDENT PERMEASE MDL1, MITOCHONDRIAL"/>
    <property type="match status" value="1"/>
</dbReference>
<feature type="transmembrane region" description="Helical" evidence="5">
    <location>
        <begin position="168"/>
        <end position="187"/>
    </location>
</feature>
<comment type="subcellular location">
    <subcellularLocation>
        <location evidence="1">Cell membrane</location>
        <topology evidence="1">Multi-pass membrane protein</topology>
    </subcellularLocation>
</comment>
<evidence type="ECO:0000256" key="2">
    <source>
        <dbReference type="ARBA" id="ARBA00022692"/>
    </source>
</evidence>
<dbReference type="PROSITE" id="PS50929">
    <property type="entry name" value="ABC_TM1F"/>
    <property type="match status" value="1"/>
</dbReference>
<dbReference type="GO" id="GO:0005886">
    <property type="term" value="C:plasma membrane"/>
    <property type="evidence" value="ECO:0007669"/>
    <property type="project" value="UniProtKB-SubCell"/>
</dbReference>
<dbReference type="InterPro" id="IPR039421">
    <property type="entry name" value="Type_1_exporter"/>
</dbReference>
<dbReference type="PANTHER" id="PTHR43394:SF4">
    <property type="entry name" value="TOXIN SECRETION ABC TRANSPORTER ATP-BINDING PROTEIN"/>
    <property type="match status" value="1"/>
</dbReference>
<feature type="transmembrane region" description="Helical" evidence="5">
    <location>
        <begin position="255"/>
        <end position="277"/>
    </location>
</feature>
<sequence>MASSSEHHIMGAREAIRWMLGLLKGERNFIALALVYGVAISVLSLATPISVQMLINSVANTALVTPLVTLAATLLGLLLIAVLLSALRIYTMELFARRFYSRQVAEITIRSIHARNPFFEDSKRQDLFNRYFDVNTVQKAVPSLLIGGFTIILQSAVGFAVTAFYHPFFLAFNLIVIGLAALILLVWTRGAIRSGIALSHAKYDAAKWLENVGASNGFYKSGRHVDYALDGSEAVTATYIAAKAKHFRYTMSQTVAFLLLYALASSGLLALGGWLVIQGELSIGQLVAAELILSAAFYGLGQIGVYIDTTCDLIAAAEEIGLIYHIEQEEEVREGQDAISGSDLVLRRVTHTATAPGITLDISIPAGSQLIAQAQNHGIQRLFTHAMKRYLTPETGVVTLGGQDIAMVDMFRLRSEIIVLDRPTIVQASIRDYLRLAGPETTSRDVLKALSLVRLEERVMRLPDGLDTQLSTSGWPLSYAEALRLKLAGAMLKCPRLLILTGLFDMIDPAILRDVRAVMRKEGSTIIQFSYRPSVTEGCSYLWLGEDGQRIMEDPDEFLQIVDTKAEEAAHGNA</sequence>
<feature type="domain" description="ABC transmembrane type-1" evidence="6">
    <location>
        <begin position="31"/>
        <end position="304"/>
    </location>
</feature>
<comment type="caution">
    <text evidence="7">The sequence shown here is derived from an EMBL/GenBank/DDBJ whole genome shotgun (WGS) entry which is preliminary data.</text>
</comment>
<dbReference type="Proteomes" id="UP000248014">
    <property type="component" value="Unassembled WGS sequence"/>
</dbReference>
<keyword evidence="2 5" id="KW-0812">Transmembrane</keyword>
<dbReference type="InterPro" id="IPR011527">
    <property type="entry name" value="ABC1_TM_dom"/>
</dbReference>
<dbReference type="GO" id="GO:0015421">
    <property type="term" value="F:ABC-type oligopeptide transporter activity"/>
    <property type="evidence" value="ECO:0007669"/>
    <property type="project" value="TreeGrafter"/>
</dbReference>
<keyword evidence="7" id="KW-0547">Nucleotide-binding</keyword>
<evidence type="ECO:0000259" key="6">
    <source>
        <dbReference type="PROSITE" id="PS50929"/>
    </source>
</evidence>
<evidence type="ECO:0000256" key="4">
    <source>
        <dbReference type="ARBA" id="ARBA00023136"/>
    </source>
</evidence>
<keyword evidence="8" id="KW-1185">Reference proteome</keyword>
<feature type="transmembrane region" description="Helical" evidence="5">
    <location>
        <begin position="67"/>
        <end position="90"/>
    </location>
</feature>
<keyword evidence="3 5" id="KW-1133">Transmembrane helix</keyword>
<evidence type="ECO:0000256" key="5">
    <source>
        <dbReference type="SAM" id="Phobius"/>
    </source>
</evidence>
<dbReference type="SUPFAM" id="SSF52540">
    <property type="entry name" value="P-loop containing nucleoside triphosphate hydrolases"/>
    <property type="match status" value="1"/>
</dbReference>
<name>A0A2V3V2N3_9SPHN</name>
<evidence type="ECO:0000256" key="1">
    <source>
        <dbReference type="ARBA" id="ARBA00004651"/>
    </source>
</evidence>
<feature type="transmembrane region" description="Helical" evidence="5">
    <location>
        <begin position="140"/>
        <end position="162"/>
    </location>
</feature>
<dbReference type="EMBL" id="QJJM01000006">
    <property type="protein sequence ID" value="PXW76046.1"/>
    <property type="molecule type" value="Genomic_DNA"/>
</dbReference>
<protein>
    <submittedName>
        <fullName evidence="7">Putative ABC transport system ATP-binding protein</fullName>
    </submittedName>
</protein>
<dbReference type="Gene3D" id="3.40.50.300">
    <property type="entry name" value="P-loop containing nucleotide triphosphate hydrolases"/>
    <property type="match status" value="1"/>
</dbReference>
<feature type="transmembrane region" description="Helical" evidence="5">
    <location>
        <begin position="29"/>
        <end position="55"/>
    </location>
</feature>
<dbReference type="InterPro" id="IPR027417">
    <property type="entry name" value="P-loop_NTPase"/>
</dbReference>
<dbReference type="Gene3D" id="1.20.1560.10">
    <property type="entry name" value="ABC transporter type 1, transmembrane domain"/>
    <property type="match status" value="1"/>
</dbReference>
<accession>A0A2V3V2N3</accession>
<reference evidence="7 8" key="1">
    <citation type="submission" date="2018-05" db="EMBL/GenBank/DDBJ databases">
        <title>Genomic Encyclopedia of Type Strains, Phase IV (KMG-IV): sequencing the most valuable type-strain genomes for metagenomic binning, comparative biology and taxonomic classification.</title>
        <authorList>
            <person name="Goeker M."/>
        </authorList>
    </citation>
    <scope>NUCLEOTIDE SEQUENCE [LARGE SCALE GENOMIC DNA]</scope>
    <source>
        <strain evidence="7 8">DSM 3183</strain>
    </source>
</reference>
<keyword evidence="7" id="KW-0067">ATP-binding</keyword>
<keyword evidence="4 5" id="KW-0472">Membrane</keyword>
<evidence type="ECO:0000256" key="3">
    <source>
        <dbReference type="ARBA" id="ARBA00022989"/>
    </source>
</evidence>
<dbReference type="AlphaFoldDB" id="A0A2V3V2N3"/>
<organism evidence="7 8">
    <name type="scientific">Blastomonas natatoria</name>
    <dbReference type="NCBI Taxonomy" id="34015"/>
    <lineage>
        <taxon>Bacteria</taxon>
        <taxon>Pseudomonadati</taxon>
        <taxon>Pseudomonadota</taxon>
        <taxon>Alphaproteobacteria</taxon>
        <taxon>Sphingomonadales</taxon>
        <taxon>Sphingomonadaceae</taxon>
        <taxon>Blastomonas</taxon>
    </lineage>
</organism>
<dbReference type="SUPFAM" id="SSF90123">
    <property type="entry name" value="ABC transporter transmembrane region"/>
    <property type="match status" value="1"/>
</dbReference>
<evidence type="ECO:0000313" key="7">
    <source>
        <dbReference type="EMBL" id="PXW76046.1"/>
    </source>
</evidence>
<dbReference type="Pfam" id="PF00664">
    <property type="entry name" value="ABC_membrane"/>
    <property type="match status" value="1"/>
</dbReference>
<dbReference type="RefSeq" id="WP_244181764.1">
    <property type="nucleotide sequence ID" value="NZ_QJJM01000006.1"/>
</dbReference>
<gene>
    <name evidence="7" type="ORF">C7451_106211</name>
</gene>
<dbReference type="InterPro" id="IPR036640">
    <property type="entry name" value="ABC1_TM_sf"/>
</dbReference>
<dbReference type="GO" id="GO:0005524">
    <property type="term" value="F:ATP binding"/>
    <property type="evidence" value="ECO:0007669"/>
    <property type="project" value="UniProtKB-KW"/>
</dbReference>
<evidence type="ECO:0000313" key="8">
    <source>
        <dbReference type="Proteomes" id="UP000248014"/>
    </source>
</evidence>